<dbReference type="RefSeq" id="XP_060347048.1">
    <property type="nucleotide sequence ID" value="XM_060494866.1"/>
</dbReference>
<gene>
    <name evidence="2" type="ORF">CPAR01_10606</name>
</gene>
<feature type="compositionally biased region" description="Basic and acidic residues" evidence="1">
    <location>
        <begin position="237"/>
        <end position="249"/>
    </location>
</feature>
<dbReference type="GeneID" id="85378765"/>
<evidence type="ECO:0000256" key="1">
    <source>
        <dbReference type="SAM" id="MobiDB-lite"/>
    </source>
</evidence>
<feature type="region of interest" description="Disordered" evidence="1">
    <location>
        <begin position="213"/>
        <end position="249"/>
    </location>
</feature>
<proteinExistence type="predicted"/>
<reference evidence="2 3" key="1">
    <citation type="submission" date="2016-10" db="EMBL/GenBank/DDBJ databases">
        <title>The genome sequence of Colletotrichum fioriniae PJ7.</title>
        <authorList>
            <person name="Baroncelli R."/>
        </authorList>
    </citation>
    <scope>NUCLEOTIDE SEQUENCE [LARGE SCALE GENOMIC DNA]</scope>
    <source>
        <strain evidence="2 3">IMI 384185</strain>
    </source>
</reference>
<dbReference type="EMBL" id="MOPA01000008">
    <property type="protein sequence ID" value="KAK1533898.1"/>
    <property type="molecule type" value="Genomic_DNA"/>
</dbReference>
<dbReference type="Proteomes" id="UP001241169">
    <property type="component" value="Unassembled WGS sequence"/>
</dbReference>
<name>A0ABQ9SFN4_9PEZI</name>
<evidence type="ECO:0000313" key="3">
    <source>
        <dbReference type="Proteomes" id="UP001241169"/>
    </source>
</evidence>
<protein>
    <submittedName>
        <fullName evidence="2">Uncharacterized protein</fullName>
    </submittedName>
</protein>
<keyword evidence="3" id="KW-1185">Reference proteome</keyword>
<accession>A0ABQ9SFN4</accession>
<organism evidence="2 3">
    <name type="scientific">Colletotrichum paranaense</name>
    <dbReference type="NCBI Taxonomy" id="1914294"/>
    <lineage>
        <taxon>Eukaryota</taxon>
        <taxon>Fungi</taxon>
        <taxon>Dikarya</taxon>
        <taxon>Ascomycota</taxon>
        <taxon>Pezizomycotina</taxon>
        <taxon>Sordariomycetes</taxon>
        <taxon>Hypocreomycetidae</taxon>
        <taxon>Glomerellales</taxon>
        <taxon>Glomerellaceae</taxon>
        <taxon>Colletotrichum</taxon>
        <taxon>Colletotrichum acutatum species complex</taxon>
    </lineage>
</organism>
<evidence type="ECO:0000313" key="2">
    <source>
        <dbReference type="EMBL" id="KAK1533898.1"/>
    </source>
</evidence>
<sequence length="249" mass="27718">MNRQGPLGLWGIVRHDVVWIPSRSTRLTGGTDGGLGRWKCYNAIVRSNLSRKREPPKAVDDGPFSSASVKNGLLFMAHGEIKVPGSYGCLCFWLGTLGSASSVGTESATYLLCVPDRSTHHRQVSSGRGRGEEEDEPNKCFASSASRMPLASWEILFPGGSLPKLSLSAEVLGWVSAEQLAERRGPESYTLRPRRWRGTRKIEEGPRSTLRLQFLRPRHRGRRVGVSSKLSSSAWTSEERRQKTDQRER</sequence>
<comment type="caution">
    <text evidence="2">The sequence shown here is derived from an EMBL/GenBank/DDBJ whole genome shotgun (WGS) entry which is preliminary data.</text>
</comment>